<dbReference type="InterPro" id="IPR021109">
    <property type="entry name" value="Peptidase_aspartic_dom_sf"/>
</dbReference>
<dbReference type="EMBL" id="GDQN01009480">
    <property type="protein sequence ID" value="JAT81574.1"/>
    <property type="molecule type" value="Transcribed_RNA"/>
</dbReference>
<dbReference type="SUPFAM" id="SSF50630">
    <property type="entry name" value="Acid proteases"/>
    <property type="match status" value="1"/>
</dbReference>
<protein>
    <recommendedName>
        <fullName evidence="2">Aspartic peptidase DDI1-type domain-containing protein</fullName>
    </recommendedName>
</protein>
<reference evidence="1" key="1">
    <citation type="submission" date="2015-09" db="EMBL/GenBank/DDBJ databases">
        <title>De novo assembly of Pectinophora gossypiella (Pink Bollworm) gut transcriptome.</title>
        <authorList>
            <person name="Tassone E.E."/>
        </authorList>
    </citation>
    <scope>NUCLEOTIDE SEQUENCE</scope>
</reference>
<organism evidence="1">
    <name type="scientific">Pectinophora gossypiella</name>
    <name type="common">Cotton pink bollworm</name>
    <name type="synonym">Depressaria gossypiella</name>
    <dbReference type="NCBI Taxonomy" id="13191"/>
    <lineage>
        <taxon>Eukaryota</taxon>
        <taxon>Metazoa</taxon>
        <taxon>Ecdysozoa</taxon>
        <taxon>Arthropoda</taxon>
        <taxon>Hexapoda</taxon>
        <taxon>Insecta</taxon>
        <taxon>Pterygota</taxon>
        <taxon>Neoptera</taxon>
        <taxon>Endopterygota</taxon>
        <taxon>Lepidoptera</taxon>
        <taxon>Glossata</taxon>
        <taxon>Ditrysia</taxon>
        <taxon>Gelechioidea</taxon>
        <taxon>Gelechiidae</taxon>
        <taxon>Apatetrinae</taxon>
        <taxon>Pectinophora</taxon>
    </lineage>
</organism>
<evidence type="ECO:0000313" key="1">
    <source>
        <dbReference type="EMBL" id="JAT81574.1"/>
    </source>
</evidence>
<gene>
    <name evidence="1" type="ORF">g.18203</name>
</gene>
<dbReference type="GO" id="GO:0071897">
    <property type="term" value="P:DNA biosynthetic process"/>
    <property type="evidence" value="ECO:0007669"/>
    <property type="project" value="UniProtKB-ARBA"/>
</dbReference>
<dbReference type="OrthoDB" id="6772952at2759"/>
<sequence>QNLVLGDSRITCEIDSGSAVSVMSVDTYRSNFQQYNLQCCNVILNCYNESKMSPIGFLILPVTYENQVRMLKMYVVNVRKSKPTLLGRDFICAFGLALCSLDCNNLVQENCDLEKKLQEKFHTLFSDELGRFNKYKVQLKLKPDAQLKFFKPRPVPLALQSKVENELQRLTELGILEKIEHAEFATPIVPVLRPDGGVRICGDFSVTLNKNL</sequence>
<dbReference type="InterPro" id="IPR043502">
    <property type="entry name" value="DNA/RNA_pol_sf"/>
</dbReference>
<feature type="non-terminal residue" evidence="1">
    <location>
        <position position="212"/>
    </location>
</feature>
<evidence type="ECO:0008006" key="2">
    <source>
        <dbReference type="Google" id="ProtNLM"/>
    </source>
</evidence>
<proteinExistence type="predicted"/>
<name>A0A1E1W3N4_PECGO</name>
<dbReference type="SUPFAM" id="SSF56672">
    <property type="entry name" value="DNA/RNA polymerases"/>
    <property type="match status" value="1"/>
</dbReference>
<dbReference type="AlphaFoldDB" id="A0A1E1W3N4"/>
<dbReference type="PANTHER" id="PTHR37984:SF13">
    <property type="entry name" value="RIBONUCLEASE H"/>
    <property type="match status" value="1"/>
</dbReference>
<feature type="non-terminal residue" evidence="1">
    <location>
        <position position="1"/>
    </location>
</feature>
<dbReference type="Gene3D" id="3.10.10.10">
    <property type="entry name" value="HIV Type 1 Reverse Transcriptase, subunit A, domain 1"/>
    <property type="match status" value="1"/>
</dbReference>
<dbReference type="PANTHER" id="PTHR37984">
    <property type="entry name" value="PROTEIN CBG26694"/>
    <property type="match status" value="1"/>
</dbReference>
<dbReference type="InterPro" id="IPR050951">
    <property type="entry name" value="Retrovirus_Pol_polyprotein"/>
</dbReference>
<accession>A0A1E1W3N4</accession>